<name>A0A917BT81_9PROT</name>
<feature type="transmembrane region" description="Helical" evidence="1">
    <location>
        <begin position="181"/>
        <end position="200"/>
    </location>
</feature>
<dbReference type="AlphaFoldDB" id="A0A917BT81"/>
<keyword evidence="1" id="KW-0812">Transmembrane</keyword>
<organism evidence="2 3">
    <name type="scientific">Terasakiella brassicae</name>
    <dbReference type="NCBI Taxonomy" id="1634917"/>
    <lineage>
        <taxon>Bacteria</taxon>
        <taxon>Pseudomonadati</taxon>
        <taxon>Pseudomonadota</taxon>
        <taxon>Alphaproteobacteria</taxon>
        <taxon>Rhodospirillales</taxon>
        <taxon>Terasakiellaceae</taxon>
        <taxon>Terasakiella</taxon>
    </lineage>
</organism>
<reference evidence="2" key="1">
    <citation type="journal article" date="2014" name="Int. J. Syst. Evol. Microbiol.">
        <title>Complete genome sequence of Corynebacterium casei LMG S-19264T (=DSM 44701T), isolated from a smear-ripened cheese.</title>
        <authorList>
            <consortium name="US DOE Joint Genome Institute (JGI-PGF)"/>
            <person name="Walter F."/>
            <person name="Albersmeier A."/>
            <person name="Kalinowski J."/>
            <person name="Ruckert C."/>
        </authorList>
    </citation>
    <scope>NUCLEOTIDE SEQUENCE</scope>
    <source>
        <strain evidence="2">CGMCC 1.15254</strain>
    </source>
</reference>
<comment type="caution">
    <text evidence="2">The sequence shown here is derived from an EMBL/GenBank/DDBJ whole genome shotgun (WGS) entry which is preliminary data.</text>
</comment>
<evidence type="ECO:0008006" key="4">
    <source>
        <dbReference type="Google" id="ProtNLM"/>
    </source>
</evidence>
<dbReference type="EMBL" id="BMHV01000005">
    <property type="protein sequence ID" value="GGF57842.1"/>
    <property type="molecule type" value="Genomic_DNA"/>
</dbReference>
<dbReference type="RefSeq" id="WP_188662152.1">
    <property type="nucleotide sequence ID" value="NZ_BMHV01000005.1"/>
</dbReference>
<keyword evidence="1" id="KW-1133">Transmembrane helix</keyword>
<sequence>MEMQLGEDKKLPFNMKVVFFAVGAGALSAILALSLVTGSGLALMLAYLAPFPLFLVGLGNGGKPAAIAAFTGIVFATLLGGPLSGSIFAVMNTLPCWLAIRLALTSRTQDGREEWFPLGNILVTFAGYGSALFVMALIFLITPTDSIAQLVKDFLSTLIGTIAPSLSAEHKEGFVDQMSHFFPAMVLVSWMLMTTINAVLAQGVLTKSGKALRPSPKYGELTLPDLASWAFVACATVTVVASGDIEYVARNLTVVMALPFLALGLTVVHKLVRMTRFSGALLAAFYLLLLLSIWVALPVIGLGLIEQWIGLRKRIPSQPPFQEND</sequence>
<evidence type="ECO:0000313" key="3">
    <source>
        <dbReference type="Proteomes" id="UP000632498"/>
    </source>
</evidence>
<keyword evidence="3" id="KW-1185">Reference proteome</keyword>
<reference evidence="2" key="2">
    <citation type="submission" date="2020-09" db="EMBL/GenBank/DDBJ databases">
        <authorList>
            <person name="Sun Q."/>
            <person name="Zhou Y."/>
        </authorList>
    </citation>
    <scope>NUCLEOTIDE SEQUENCE</scope>
    <source>
        <strain evidence="2">CGMCC 1.15254</strain>
    </source>
</reference>
<feature type="transmembrane region" description="Helical" evidence="1">
    <location>
        <begin position="247"/>
        <end position="268"/>
    </location>
</feature>
<accession>A0A917BT81</accession>
<dbReference type="Proteomes" id="UP000632498">
    <property type="component" value="Unassembled WGS sequence"/>
</dbReference>
<feature type="transmembrane region" description="Helical" evidence="1">
    <location>
        <begin position="116"/>
        <end position="141"/>
    </location>
</feature>
<keyword evidence="1" id="KW-0472">Membrane</keyword>
<dbReference type="InterPro" id="IPR018710">
    <property type="entry name" value="DUF2232"/>
</dbReference>
<feature type="transmembrane region" description="Helical" evidence="1">
    <location>
        <begin position="41"/>
        <end position="58"/>
    </location>
</feature>
<evidence type="ECO:0000256" key="1">
    <source>
        <dbReference type="SAM" id="Phobius"/>
    </source>
</evidence>
<feature type="transmembrane region" description="Helical" evidence="1">
    <location>
        <begin position="17"/>
        <end position="35"/>
    </location>
</feature>
<feature type="transmembrane region" description="Helical" evidence="1">
    <location>
        <begin position="280"/>
        <end position="305"/>
    </location>
</feature>
<dbReference type="Pfam" id="PF09991">
    <property type="entry name" value="DUF2232"/>
    <property type="match status" value="1"/>
</dbReference>
<gene>
    <name evidence="2" type="ORF">GCM10011332_09190</name>
</gene>
<feature type="transmembrane region" description="Helical" evidence="1">
    <location>
        <begin position="65"/>
        <end position="81"/>
    </location>
</feature>
<feature type="transmembrane region" description="Helical" evidence="1">
    <location>
        <begin position="221"/>
        <end position="241"/>
    </location>
</feature>
<evidence type="ECO:0000313" key="2">
    <source>
        <dbReference type="EMBL" id="GGF57842.1"/>
    </source>
</evidence>
<proteinExistence type="predicted"/>
<protein>
    <recommendedName>
        <fullName evidence="4">DUF2232 domain-containing protein</fullName>
    </recommendedName>
</protein>